<evidence type="ECO:0000313" key="3">
    <source>
        <dbReference type="Proteomes" id="UP000799424"/>
    </source>
</evidence>
<feature type="region of interest" description="Disordered" evidence="1">
    <location>
        <begin position="26"/>
        <end position="47"/>
    </location>
</feature>
<name>A0A6A6ZS20_9PLEO</name>
<accession>A0A6A6ZS20</accession>
<reference evidence="2" key="1">
    <citation type="journal article" date="2020" name="Stud. Mycol.">
        <title>101 Dothideomycetes genomes: a test case for predicting lifestyles and emergence of pathogens.</title>
        <authorList>
            <person name="Haridas S."/>
            <person name="Albert R."/>
            <person name="Binder M."/>
            <person name="Bloem J."/>
            <person name="Labutti K."/>
            <person name="Salamov A."/>
            <person name="Andreopoulos B."/>
            <person name="Baker S."/>
            <person name="Barry K."/>
            <person name="Bills G."/>
            <person name="Bluhm B."/>
            <person name="Cannon C."/>
            <person name="Castanera R."/>
            <person name="Culley D."/>
            <person name="Daum C."/>
            <person name="Ezra D."/>
            <person name="Gonzalez J."/>
            <person name="Henrissat B."/>
            <person name="Kuo A."/>
            <person name="Liang C."/>
            <person name="Lipzen A."/>
            <person name="Lutzoni F."/>
            <person name="Magnuson J."/>
            <person name="Mondo S."/>
            <person name="Nolan M."/>
            <person name="Ohm R."/>
            <person name="Pangilinan J."/>
            <person name="Park H.-J."/>
            <person name="Ramirez L."/>
            <person name="Alfaro M."/>
            <person name="Sun H."/>
            <person name="Tritt A."/>
            <person name="Yoshinaga Y."/>
            <person name="Zwiers L.-H."/>
            <person name="Turgeon B."/>
            <person name="Goodwin S."/>
            <person name="Spatafora J."/>
            <person name="Crous P."/>
            <person name="Grigoriev I."/>
        </authorList>
    </citation>
    <scope>NUCLEOTIDE SEQUENCE</scope>
    <source>
        <strain evidence="2">CBS 113818</strain>
    </source>
</reference>
<dbReference type="EMBL" id="MU006231">
    <property type="protein sequence ID" value="KAF2823881.1"/>
    <property type="molecule type" value="Genomic_DNA"/>
</dbReference>
<organism evidence="2 3">
    <name type="scientific">Ophiobolus disseminans</name>
    <dbReference type="NCBI Taxonomy" id="1469910"/>
    <lineage>
        <taxon>Eukaryota</taxon>
        <taxon>Fungi</taxon>
        <taxon>Dikarya</taxon>
        <taxon>Ascomycota</taxon>
        <taxon>Pezizomycotina</taxon>
        <taxon>Dothideomycetes</taxon>
        <taxon>Pleosporomycetidae</taxon>
        <taxon>Pleosporales</taxon>
        <taxon>Pleosporineae</taxon>
        <taxon>Phaeosphaeriaceae</taxon>
        <taxon>Ophiobolus</taxon>
    </lineage>
</organism>
<proteinExistence type="predicted"/>
<gene>
    <name evidence="2" type="ORF">CC86DRAFT_61320</name>
</gene>
<keyword evidence="3" id="KW-1185">Reference proteome</keyword>
<dbReference type="Proteomes" id="UP000799424">
    <property type="component" value="Unassembled WGS sequence"/>
</dbReference>
<evidence type="ECO:0000313" key="2">
    <source>
        <dbReference type="EMBL" id="KAF2823881.1"/>
    </source>
</evidence>
<sequence length="488" mass="54601">MRAPTHTSLSPIHRPEYPHYNIDKTLFEPNVPDMPHDHPQPAPPTPSNQTWICAHHGMLAVLPQKWCGAARLHPAKPREACSYETGQLIRPGTQHWICENCFPTSIQLHPPSITACTSCGRKRGPEPSNNAYEHMLCDRFTSDAAGNTQKCLTFNLVNAKNCIECESSFPAQLDLPAWRREVVLLRRLAFQAQFWCRVCGQDLPTASSECRNEDCGNGLPSRRRHEGVLDPTDIWFKELSRTGPVGLATKNHLTTEPGSGNIASQSLAPLADSEKSRVDSSGVTMDRLVQNGVWLCIHHGQLIPTTVSTCGTYTKHFPDPMELGECQFQQHALSFNSSWCCRTCALDPSTLRDFWLNGPADKSCKYCGTPRFADSLPYRNSMEHMICRTKGQNGCLKVNLVDAPRCNNPKCSTWFTSLQNKHPYMSSAQQNFVVHDNTSKCLCAQCNHLFQNAQTCTTKYCGRTRRDAGILVLEQQKRRKAGSTSMLQ</sequence>
<dbReference type="AlphaFoldDB" id="A0A6A6ZS20"/>
<evidence type="ECO:0000256" key="1">
    <source>
        <dbReference type="SAM" id="MobiDB-lite"/>
    </source>
</evidence>
<protein>
    <submittedName>
        <fullName evidence="2">Uncharacterized protein</fullName>
    </submittedName>
</protein>